<dbReference type="CDD" id="cd02961">
    <property type="entry name" value="PDI_a_family"/>
    <property type="match status" value="1"/>
</dbReference>
<name>A0A812WI28_SYMPI</name>
<organism evidence="1 2">
    <name type="scientific">Symbiodinium pilosum</name>
    <name type="common">Dinoflagellate</name>
    <dbReference type="NCBI Taxonomy" id="2952"/>
    <lineage>
        <taxon>Eukaryota</taxon>
        <taxon>Sar</taxon>
        <taxon>Alveolata</taxon>
        <taxon>Dinophyceae</taxon>
        <taxon>Suessiales</taxon>
        <taxon>Symbiodiniaceae</taxon>
        <taxon>Symbiodinium</taxon>
    </lineage>
</organism>
<feature type="non-terminal residue" evidence="1">
    <location>
        <position position="1"/>
    </location>
</feature>
<accession>A0A812WI28</accession>
<keyword evidence="2" id="KW-1185">Reference proteome</keyword>
<dbReference type="Gene3D" id="3.40.30.10">
    <property type="entry name" value="Glutaredoxin"/>
    <property type="match status" value="1"/>
</dbReference>
<sequence>DAQAQWAASTKNADVRWEQKECFAQGWTPGKDLEECTRSNIQGFPTLKIFGGTAPAQGEEFDGGRSVPNILSWV</sequence>
<dbReference type="EMBL" id="CAJNIZ010043918">
    <property type="protein sequence ID" value="CAE7672879.1"/>
    <property type="molecule type" value="Genomic_DNA"/>
</dbReference>
<dbReference type="Proteomes" id="UP000649617">
    <property type="component" value="Unassembled WGS sequence"/>
</dbReference>
<dbReference type="AlphaFoldDB" id="A0A812WI28"/>
<proteinExistence type="predicted"/>
<gene>
    <name evidence="1" type="primary">PHS1</name>
    <name evidence="1" type="ORF">SPIL2461_LOCUS18595</name>
</gene>
<feature type="non-terminal residue" evidence="1">
    <location>
        <position position="74"/>
    </location>
</feature>
<protein>
    <submittedName>
        <fullName evidence="1">PHS1 protein</fullName>
    </submittedName>
</protein>
<comment type="caution">
    <text evidence="1">The sequence shown here is derived from an EMBL/GenBank/DDBJ whole genome shotgun (WGS) entry which is preliminary data.</text>
</comment>
<evidence type="ECO:0000313" key="1">
    <source>
        <dbReference type="EMBL" id="CAE7672879.1"/>
    </source>
</evidence>
<dbReference type="OrthoDB" id="409531at2759"/>
<evidence type="ECO:0000313" key="2">
    <source>
        <dbReference type="Proteomes" id="UP000649617"/>
    </source>
</evidence>
<reference evidence="1" key="1">
    <citation type="submission" date="2021-02" db="EMBL/GenBank/DDBJ databases">
        <authorList>
            <person name="Dougan E. K."/>
            <person name="Rhodes N."/>
            <person name="Thang M."/>
            <person name="Chan C."/>
        </authorList>
    </citation>
    <scope>NUCLEOTIDE SEQUENCE</scope>
</reference>